<evidence type="ECO:0000313" key="5">
    <source>
        <dbReference type="EMBL" id="KGX87414.1"/>
    </source>
</evidence>
<comment type="similarity">
    <text evidence="2">Belongs to the SspK family.</text>
</comment>
<organism evidence="5 6">
    <name type="scientific">Pontibacillus halophilus JSM 076056 = DSM 19796</name>
    <dbReference type="NCBI Taxonomy" id="1385510"/>
    <lineage>
        <taxon>Bacteria</taxon>
        <taxon>Bacillati</taxon>
        <taxon>Bacillota</taxon>
        <taxon>Bacilli</taxon>
        <taxon>Bacillales</taxon>
        <taxon>Bacillaceae</taxon>
        <taxon>Pontibacillus</taxon>
    </lineage>
</organism>
<proteinExistence type="evidence at transcript level"/>
<dbReference type="NCBIfam" id="TIGR03091">
    <property type="entry name" value="SASP_sspK"/>
    <property type="match status" value="1"/>
</dbReference>
<dbReference type="STRING" id="1385510.GCA_000425205_03718"/>
<evidence type="ECO:0000313" key="6">
    <source>
        <dbReference type="Proteomes" id="UP000030528"/>
    </source>
</evidence>
<dbReference type="RefSeq" id="WP_081658356.1">
    <property type="nucleotide sequence ID" value="NZ_AVPE01000033.1"/>
</dbReference>
<comment type="caution">
    <text evidence="5">The sequence shown here is derived from an EMBL/GenBank/DDBJ whole genome shotgun (WGS) entry which is preliminary data.</text>
</comment>
<dbReference type="GO" id="GO:0030436">
    <property type="term" value="P:asexual sporulation"/>
    <property type="evidence" value="ECO:0007669"/>
    <property type="project" value="UniProtKB-UniRule"/>
</dbReference>
<keyword evidence="1 2" id="KW-0749">Sporulation</keyword>
<dbReference type="Proteomes" id="UP000030528">
    <property type="component" value="Unassembled WGS sequence"/>
</dbReference>
<dbReference type="GO" id="GO:0042601">
    <property type="term" value="C:endospore-forming forespore"/>
    <property type="evidence" value="ECO:0007669"/>
    <property type="project" value="InterPro"/>
</dbReference>
<evidence type="ECO:0000256" key="3">
    <source>
        <dbReference type="NCBIfam" id="TIGR03091"/>
    </source>
</evidence>
<evidence type="ECO:0000256" key="1">
    <source>
        <dbReference type="ARBA" id="ARBA00022969"/>
    </source>
</evidence>
<dbReference type="eggNOG" id="ENOG502ZPSN">
    <property type="taxonomic scope" value="Bacteria"/>
</dbReference>
<dbReference type="AlphaFoldDB" id="A0A0A5G5S9"/>
<dbReference type="Pfam" id="PF08176">
    <property type="entry name" value="SspK"/>
    <property type="match status" value="1"/>
</dbReference>
<name>A0A0A5G5S9_9BACI</name>
<comment type="subcellular location">
    <subcellularLocation>
        <location evidence="2">Spore core</location>
    </subcellularLocation>
</comment>
<dbReference type="OrthoDB" id="2382188at2"/>
<feature type="compositionally biased region" description="Polar residues" evidence="4">
    <location>
        <begin position="7"/>
        <end position="16"/>
    </location>
</feature>
<dbReference type="InterPro" id="IPR012611">
    <property type="entry name" value="SASP_SspK"/>
</dbReference>
<evidence type="ECO:0000256" key="4">
    <source>
        <dbReference type="SAM" id="MobiDB-lite"/>
    </source>
</evidence>
<reference evidence="5 6" key="1">
    <citation type="submission" date="2013-08" db="EMBL/GenBank/DDBJ databases">
        <authorList>
            <person name="Huang J."/>
            <person name="Wang G."/>
        </authorList>
    </citation>
    <scope>NUCLEOTIDE SEQUENCE [LARGE SCALE GENOMIC DNA]</scope>
    <source>
        <strain evidence="5 6">JSM 076056</strain>
    </source>
</reference>
<comment type="induction">
    <text evidence="2">Expressed only in the forespore compartment of sporulating cells.</text>
</comment>
<feature type="region of interest" description="Disordered" evidence="4">
    <location>
        <begin position="1"/>
        <end position="51"/>
    </location>
</feature>
<dbReference type="EMBL" id="AVPE01000033">
    <property type="protein sequence ID" value="KGX87414.1"/>
    <property type="molecule type" value="Genomic_DNA"/>
</dbReference>
<accession>A0A0A5G5S9</accession>
<dbReference type="GO" id="GO:0030435">
    <property type="term" value="P:sporulation resulting in formation of a cellular spore"/>
    <property type="evidence" value="ECO:0007669"/>
    <property type="project" value="UniProtKB-KW"/>
</dbReference>
<dbReference type="HAMAP" id="MF_01504">
    <property type="entry name" value="SspK"/>
    <property type="match status" value="1"/>
</dbReference>
<gene>
    <name evidence="2" type="primary">sspK</name>
    <name evidence="5" type="ORF">N781_14350</name>
</gene>
<keyword evidence="6" id="KW-1185">Reference proteome</keyword>
<sequence>MARNKQSHFPSDQQQFDGEPRAKAEYAPKRANGTINQNPQERMNKSSHRNK</sequence>
<protein>
    <recommendedName>
        <fullName evidence="2 3">Small, acid-soluble spore protein K</fullName>
        <shortName evidence="2">SASP K</shortName>
    </recommendedName>
</protein>
<evidence type="ECO:0000256" key="2">
    <source>
        <dbReference type="HAMAP-Rule" id="MF_01504"/>
    </source>
</evidence>
<feature type="compositionally biased region" description="Basic and acidic residues" evidence="4">
    <location>
        <begin position="18"/>
        <end position="28"/>
    </location>
</feature>